<organism evidence="2 3">
    <name type="scientific">Striga asiatica</name>
    <name type="common">Asiatic witchweed</name>
    <name type="synonym">Buchnera asiatica</name>
    <dbReference type="NCBI Taxonomy" id="4170"/>
    <lineage>
        <taxon>Eukaryota</taxon>
        <taxon>Viridiplantae</taxon>
        <taxon>Streptophyta</taxon>
        <taxon>Embryophyta</taxon>
        <taxon>Tracheophyta</taxon>
        <taxon>Spermatophyta</taxon>
        <taxon>Magnoliopsida</taxon>
        <taxon>eudicotyledons</taxon>
        <taxon>Gunneridae</taxon>
        <taxon>Pentapetalae</taxon>
        <taxon>asterids</taxon>
        <taxon>lamiids</taxon>
        <taxon>Lamiales</taxon>
        <taxon>Orobanchaceae</taxon>
        <taxon>Buchnereae</taxon>
        <taxon>Striga</taxon>
    </lineage>
</organism>
<keyword evidence="3" id="KW-1185">Reference proteome</keyword>
<evidence type="ECO:0000313" key="2">
    <source>
        <dbReference type="EMBL" id="GER49951.1"/>
    </source>
</evidence>
<accession>A0A5A7R134</accession>
<sequence>MRFRPPQTTVRRRRPSSKIAAAARRRRNPSPSTRMQLQATARSRTPPGASNRCSHTPPSDFLARACLRSFTFRVRSHRPKSTRSSALPSTPARASPLDMDCLWFSEALLPSADVLKKPSNDYWKNSSGEESLKQGVKELSSKERRWMMFPNARFLEEDYEEENCDLHIFESKGDSFNRTTKISRSRCLDNTLEGFKIPATSDHRSPLEIVAAGSHPRPPAGSRTPPGALTSSQRRLHAVPVRARSHFPCSSRAPVCARLPCRPCLRALVRPGKGKLQCSTRTRLSTSLSTRAHNTRPPDCDAPCQRAAPPVCD</sequence>
<dbReference type="AlphaFoldDB" id="A0A5A7R134"/>
<evidence type="ECO:0000256" key="1">
    <source>
        <dbReference type="SAM" id="MobiDB-lite"/>
    </source>
</evidence>
<dbReference type="EMBL" id="BKCP01008959">
    <property type="protein sequence ID" value="GER49951.1"/>
    <property type="molecule type" value="Genomic_DNA"/>
</dbReference>
<feature type="region of interest" description="Disordered" evidence="1">
    <location>
        <begin position="1"/>
        <end position="57"/>
    </location>
</feature>
<dbReference type="Proteomes" id="UP000325081">
    <property type="component" value="Unassembled WGS sequence"/>
</dbReference>
<gene>
    <name evidence="2" type="ORF">STAS_27224</name>
</gene>
<evidence type="ECO:0000313" key="3">
    <source>
        <dbReference type="Proteomes" id="UP000325081"/>
    </source>
</evidence>
<protein>
    <submittedName>
        <fullName evidence="2">Epstein-Barr nuclear antigen 4</fullName>
    </submittedName>
</protein>
<comment type="caution">
    <text evidence="2">The sequence shown here is derived from an EMBL/GenBank/DDBJ whole genome shotgun (WGS) entry which is preliminary data.</text>
</comment>
<reference evidence="3" key="1">
    <citation type="journal article" date="2019" name="Curr. Biol.">
        <title>Genome Sequence of Striga asiatica Provides Insight into the Evolution of Plant Parasitism.</title>
        <authorList>
            <person name="Yoshida S."/>
            <person name="Kim S."/>
            <person name="Wafula E.K."/>
            <person name="Tanskanen J."/>
            <person name="Kim Y.M."/>
            <person name="Honaas L."/>
            <person name="Yang Z."/>
            <person name="Spallek T."/>
            <person name="Conn C.E."/>
            <person name="Ichihashi Y."/>
            <person name="Cheong K."/>
            <person name="Cui S."/>
            <person name="Der J.P."/>
            <person name="Gundlach H."/>
            <person name="Jiao Y."/>
            <person name="Hori C."/>
            <person name="Ishida J.K."/>
            <person name="Kasahara H."/>
            <person name="Kiba T."/>
            <person name="Kim M.S."/>
            <person name="Koo N."/>
            <person name="Laohavisit A."/>
            <person name="Lee Y.H."/>
            <person name="Lumba S."/>
            <person name="McCourt P."/>
            <person name="Mortimer J.C."/>
            <person name="Mutuku J.M."/>
            <person name="Nomura T."/>
            <person name="Sasaki-Sekimoto Y."/>
            <person name="Seto Y."/>
            <person name="Wang Y."/>
            <person name="Wakatake T."/>
            <person name="Sakakibara H."/>
            <person name="Demura T."/>
            <person name="Yamaguchi S."/>
            <person name="Yoneyama K."/>
            <person name="Manabe R.I."/>
            <person name="Nelson D.C."/>
            <person name="Schulman A.H."/>
            <person name="Timko M.P."/>
            <person name="dePamphilis C.W."/>
            <person name="Choi D."/>
            <person name="Shirasu K."/>
        </authorList>
    </citation>
    <scope>NUCLEOTIDE SEQUENCE [LARGE SCALE GENOMIC DNA]</scope>
    <source>
        <strain evidence="3">cv. UVA1</strain>
    </source>
</reference>
<proteinExistence type="predicted"/>
<name>A0A5A7R134_STRAF</name>